<comment type="similarity">
    <text evidence="2">Belongs to the peptidase S1 family. CLIP subfamily.</text>
</comment>
<dbReference type="SUPFAM" id="SSF50494">
    <property type="entry name" value="Trypsin-like serine proteases"/>
    <property type="match status" value="1"/>
</dbReference>
<evidence type="ECO:0000313" key="5">
    <source>
        <dbReference type="Proteomes" id="UP000759131"/>
    </source>
</evidence>
<evidence type="ECO:0000256" key="2">
    <source>
        <dbReference type="ARBA" id="ARBA00024195"/>
    </source>
</evidence>
<keyword evidence="1" id="KW-1015">Disulfide bond</keyword>
<dbReference type="Pfam" id="PF00089">
    <property type="entry name" value="Trypsin"/>
    <property type="match status" value="1"/>
</dbReference>
<evidence type="ECO:0000313" key="4">
    <source>
        <dbReference type="EMBL" id="CAD7622801.1"/>
    </source>
</evidence>
<dbReference type="Gene3D" id="2.40.10.10">
    <property type="entry name" value="Trypsin-like serine proteases"/>
    <property type="match status" value="1"/>
</dbReference>
<dbReference type="InterPro" id="IPR001254">
    <property type="entry name" value="Trypsin_dom"/>
</dbReference>
<dbReference type="PANTHER" id="PTHR24256">
    <property type="entry name" value="TRYPTASE-RELATED"/>
    <property type="match status" value="1"/>
</dbReference>
<dbReference type="AlphaFoldDB" id="A0A7R9PWT5"/>
<dbReference type="OrthoDB" id="6489948at2759"/>
<gene>
    <name evidence="4" type="ORF">OSB1V03_LOCUS3264</name>
</gene>
<dbReference type="InterPro" id="IPR043504">
    <property type="entry name" value="Peptidase_S1_PA_chymotrypsin"/>
</dbReference>
<dbReference type="PROSITE" id="PS50240">
    <property type="entry name" value="TRYPSIN_DOM"/>
    <property type="match status" value="1"/>
</dbReference>
<dbReference type="EMBL" id="OC855865">
    <property type="protein sequence ID" value="CAD7622801.1"/>
    <property type="molecule type" value="Genomic_DNA"/>
</dbReference>
<evidence type="ECO:0000259" key="3">
    <source>
        <dbReference type="PROSITE" id="PS50240"/>
    </source>
</evidence>
<feature type="domain" description="Peptidase S1" evidence="3">
    <location>
        <begin position="38"/>
        <end position="260"/>
    </location>
</feature>
<organism evidence="4">
    <name type="scientific">Medioppia subpectinata</name>
    <dbReference type="NCBI Taxonomy" id="1979941"/>
    <lineage>
        <taxon>Eukaryota</taxon>
        <taxon>Metazoa</taxon>
        <taxon>Ecdysozoa</taxon>
        <taxon>Arthropoda</taxon>
        <taxon>Chelicerata</taxon>
        <taxon>Arachnida</taxon>
        <taxon>Acari</taxon>
        <taxon>Acariformes</taxon>
        <taxon>Sarcoptiformes</taxon>
        <taxon>Oribatida</taxon>
        <taxon>Brachypylina</taxon>
        <taxon>Oppioidea</taxon>
        <taxon>Oppiidae</taxon>
        <taxon>Medioppia</taxon>
    </lineage>
</organism>
<name>A0A7R9PWT5_9ACAR</name>
<dbReference type="GO" id="GO:0004252">
    <property type="term" value="F:serine-type endopeptidase activity"/>
    <property type="evidence" value="ECO:0007669"/>
    <property type="project" value="InterPro"/>
</dbReference>
<dbReference type="EMBL" id="CAJPIZ010001290">
    <property type="protein sequence ID" value="CAG2103231.1"/>
    <property type="molecule type" value="Genomic_DNA"/>
</dbReference>
<dbReference type="GO" id="GO:0006508">
    <property type="term" value="P:proteolysis"/>
    <property type="evidence" value="ECO:0007669"/>
    <property type="project" value="InterPro"/>
</dbReference>
<dbReference type="Proteomes" id="UP000759131">
    <property type="component" value="Unassembled WGS sequence"/>
</dbReference>
<protein>
    <recommendedName>
        <fullName evidence="3">Peptidase S1 domain-containing protein</fullName>
    </recommendedName>
</protein>
<proteinExistence type="inferred from homology"/>
<evidence type="ECO:0000256" key="1">
    <source>
        <dbReference type="ARBA" id="ARBA00023157"/>
    </source>
</evidence>
<dbReference type="SMART" id="SM00020">
    <property type="entry name" value="Tryp_SPc"/>
    <property type="match status" value="1"/>
</dbReference>
<sequence length="260" mass="28829">MGATNYAPYFHLGDIRVSTGDSGSISAPDCGLAREDFIVGGERAAVGSQPWIAAIYYNGQHWAAAVIVTEWWLITAAHNNEHVQFTESQDPGAYSIKVGSNNRINGESYKVSRIKVHEKYNMLGQQDSDIAMFKVHSAIKMKPTVQPICMPTTPYEEPLNDSLTVSGWGKLNYLDGDTPTELMVERLDMYPIEKPGNSCWSDNEYPVVNIKSYFLNVGGYRVLAVRMNRYLQMRCATAVLASINANLIPTQFRGPVPNGI</sequence>
<dbReference type="InterPro" id="IPR051487">
    <property type="entry name" value="Ser/Thr_Proteases_Immune/Dev"/>
</dbReference>
<keyword evidence="5" id="KW-1185">Reference proteome</keyword>
<dbReference type="InterPro" id="IPR009003">
    <property type="entry name" value="Peptidase_S1_PA"/>
</dbReference>
<reference evidence="4" key="1">
    <citation type="submission" date="2020-11" db="EMBL/GenBank/DDBJ databases">
        <authorList>
            <person name="Tran Van P."/>
        </authorList>
    </citation>
    <scope>NUCLEOTIDE SEQUENCE</scope>
</reference>
<accession>A0A7R9PWT5</accession>